<dbReference type="GO" id="GO:0005524">
    <property type="term" value="F:ATP binding"/>
    <property type="evidence" value="ECO:0007669"/>
    <property type="project" value="UniProtKB-UniRule"/>
</dbReference>
<dbReference type="PROSITE" id="PS01047">
    <property type="entry name" value="HMA_1"/>
    <property type="match status" value="1"/>
</dbReference>
<gene>
    <name evidence="13" type="ORF">CKAH01_16323</name>
</gene>
<evidence type="ECO:0000256" key="11">
    <source>
        <dbReference type="SAM" id="SignalP"/>
    </source>
</evidence>
<evidence type="ECO:0000256" key="6">
    <source>
        <dbReference type="ARBA" id="ARBA00022840"/>
    </source>
</evidence>
<dbReference type="Proteomes" id="UP001281614">
    <property type="component" value="Unassembled WGS sequence"/>
</dbReference>
<evidence type="ECO:0000313" key="14">
    <source>
        <dbReference type="Proteomes" id="UP001281614"/>
    </source>
</evidence>
<evidence type="ECO:0000256" key="4">
    <source>
        <dbReference type="ARBA" id="ARBA00022723"/>
    </source>
</evidence>
<dbReference type="PROSITE" id="PS50846">
    <property type="entry name" value="HMA_2"/>
    <property type="match status" value="1"/>
</dbReference>
<dbReference type="FunFam" id="3.30.70.100:FF:000001">
    <property type="entry name" value="ATPase copper transporting beta"/>
    <property type="match status" value="1"/>
</dbReference>
<evidence type="ECO:0000256" key="3">
    <source>
        <dbReference type="ARBA" id="ARBA00022692"/>
    </source>
</evidence>
<keyword evidence="3 10" id="KW-0812">Transmembrane</keyword>
<keyword evidence="9 10" id="KW-0472">Membrane</keyword>
<keyword evidence="5 10" id="KW-0547">Nucleotide-binding</keyword>
<dbReference type="SUPFAM" id="SSF55008">
    <property type="entry name" value="HMA, heavy metal-associated domain"/>
    <property type="match status" value="1"/>
</dbReference>
<dbReference type="Gene3D" id="3.40.50.1000">
    <property type="entry name" value="HAD superfamily/HAD-like"/>
    <property type="match status" value="1"/>
</dbReference>
<dbReference type="SUPFAM" id="SSF56784">
    <property type="entry name" value="HAD-like"/>
    <property type="match status" value="1"/>
</dbReference>
<dbReference type="CDD" id="cd00371">
    <property type="entry name" value="HMA"/>
    <property type="match status" value="1"/>
</dbReference>
<dbReference type="InterPro" id="IPR018303">
    <property type="entry name" value="ATPase_P-typ_P_site"/>
</dbReference>
<dbReference type="Gene3D" id="2.70.150.10">
    <property type="entry name" value="Calcium-transporting ATPase, cytoplasmic transduction domain A"/>
    <property type="match status" value="1"/>
</dbReference>
<protein>
    <submittedName>
        <fullName evidence="13">Copper-translocating p-type atpase</fullName>
    </submittedName>
</protein>
<keyword evidence="7" id="KW-1278">Translocase</keyword>
<dbReference type="GO" id="GO:0055070">
    <property type="term" value="P:copper ion homeostasis"/>
    <property type="evidence" value="ECO:0007669"/>
    <property type="project" value="TreeGrafter"/>
</dbReference>
<evidence type="ECO:0000256" key="10">
    <source>
        <dbReference type="RuleBase" id="RU362081"/>
    </source>
</evidence>
<comment type="caution">
    <text evidence="13">The sequence shown here is derived from an EMBL/GenBank/DDBJ whole genome shotgun (WGS) entry which is preliminary data.</text>
</comment>
<keyword evidence="6 10" id="KW-0067">ATP-binding</keyword>
<evidence type="ECO:0000313" key="13">
    <source>
        <dbReference type="EMBL" id="KAK2761449.1"/>
    </source>
</evidence>
<dbReference type="PANTHER" id="PTHR43520:SF8">
    <property type="entry name" value="P-TYPE CU(+) TRANSPORTER"/>
    <property type="match status" value="1"/>
</dbReference>
<accession>A0AAE0D729</accession>
<dbReference type="GO" id="GO:0016020">
    <property type="term" value="C:membrane"/>
    <property type="evidence" value="ECO:0007669"/>
    <property type="project" value="UniProtKB-SubCell"/>
</dbReference>
<feature type="transmembrane region" description="Helical" evidence="10">
    <location>
        <begin position="766"/>
        <end position="785"/>
    </location>
</feature>
<dbReference type="PANTHER" id="PTHR43520">
    <property type="entry name" value="ATP7, ISOFORM B"/>
    <property type="match status" value="1"/>
</dbReference>
<feature type="transmembrane region" description="Helical" evidence="10">
    <location>
        <begin position="218"/>
        <end position="239"/>
    </location>
</feature>
<dbReference type="InterPro" id="IPR059000">
    <property type="entry name" value="ATPase_P-type_domA"/>
</dbReference>
<dbReference type="Pfam" id="PF00702">
    <property type="entry name" value="Hydrolase"/>
    <property type="match status" value="1"/>
</dbReference>
<proteinExistence type="inferred from homology"/>
<feature type="signal peptide" evidence="11">
    <location>
        <begin position="1"/>
        <end position="17"/>
    </location>
</feature>
<dbReference type="PRINTS" id="PR00119">
    <property type="entry name" value="CATATPASE"/>
</dbReference>
<comment type="subcellular location">
    <subcellularLocation>
        <location evidence="1">Endomembrane system</location>
        <topology evidence="1">Multi-pass membrane protein</topology>
    </subcellularLocation>
    <subcellularLocation>
        <location evidence="10">Membrane</location>
    </subcellularLocation>
</comment>
<dbReference type="AlphaFoldDB" id="A0AAE0D729"/>
<dbReference type="EMBL" id="VYYT01000161">
    <property type="protein sequence ID" value="KAK2761449.1"/>
    <property type="molecule type" value="Genomic_DNA"/>
</dbReference>
<keyword evidence="11" id="KW-0732">Signal</keyword>
<dbReference type="NCBIfam" id="TIGR01494">
    <property type="entry name" value="ATPase_P-type"/>
    <property type="match status" value="2"/>
</dbReference>
<evidence type="ECO:0000256" key="9">
    <source>
        <dbReference type="ARBA" id="ARBA00023136"/>
    </source>
</evidence>
<evidence type="ECO:0000256" key="8">
    <source>
        <dbReference type="ARBA" id="ARBA00022989"/>
    </source>
</evidence>
<name>A0AAE0D729_COLKA</name>
<dbReference type="Gene3D" id="3.40.1110.10">
    <property type="entry name" value="Calcium-transporting ATPase, cytoplasmic domain N"/>
    <property type="match status" value="1"/>
</dbReference>
<feature type="transmembrane region" description="Helical" evidence="10">
    <location>
        <begin position="245"/>
        <end position="265"/>
    </location>
</feature>
<evidence type="ECO:0000256" key="1">
    <source>
        <dbReference type="ARBA" id="ARBA00004127"/>
    </source>
</evidence>
<evidence type="ECO:0000256" key="2">
    <source>
        <dbReference type="ARBA" id="ARBA00006024"/>
    </source>
</evidence>
<dbReference type="SUPFAM" id="SSF81653">
    <property type="entry name" value="Calcium ATPase, transduction domain A"/>
    <property type="match status" value="1"/>
</dbReference>
<keyword evidence="8 10" id="KW-1133">Transmembrane helix</keyword>
<feature type="transmembrane region" description="Helical" evidence="10">
    <location>
        <begin position="440"/>
        <end position="464"/>
    </location>
</feature>
<dbReference type="GO" id="GO:0012505">
    <property type="term" value="C:endomembrane system"/>
    <property type="evidence" value="ECO:0007669"/>
    <property type="project" value="UniProtKB-SubCell"/>
</dbReference>
<dbReference type="InterPro" id="IPR006121">
    <property type="entry name" value="HMA_dom"/>
</dbReference>
<dbReference type="GO" id="GO:0043682">
    <property type="term" value="F:P-type divalent copper transporter activity"/>
    <property type="evidence" value="ECO:0007669"/>
    <property type="project" value="TreeGrafter"/>
</dbReference>
<organism evidence="13 14">
    <name type="scientific">Colletotrichum kahawae</name>
    <name type="common">Coffee berry disease fungus</name>
    <dbReference type="NCBI Taxonomy" id="34407"/>
    <lineage>
        <taxon>Eukaryota</taxon>
        <taxon>Fungi</taxon>
        <taxon>Dikarya</taxon>
        <taxon>Ascomycota</taxon>
        <taxon>Pezizomycotina</taxon>
        <taxon>Sordariomycetes</taxon>
        <taxon>Hypocreomycetidae</taxon>
        <taxon>Glomerellales</taxon>
        <taxon>Glomerellaceae</taxon>
        <taxon>Colletotrichum</taxon>
        <taxon>Colletotrichum gloeosporioides species complex</taxon>
    </lineage>
</organism>
<dbReference type="SUPFAM" id="SSF81660">
    <property type="entry name" value="Metal cation-transporting ATPase, ATP-binding domain N"/>
    <property type="match status" value="1"/>
</dbReference>
<dbReference type="InterPro" id="IPR001757">
    <property type="entry name" value="P_typ_ATPase"/>
</dbReference>
<evidence type="ECO:0000259" key="12">
    <source>
        <dbReference type="PROSITE" id="PS50846"/>
    </source>
</evidence>
<feature type="transmembrane region" description="Helical" evidence="10">
    <location>
        <begin position="791"/>
        <end position="810"/>
    </location>
</feature>
<comment type="similarity">
    <text evidence="2 10">Belongs to the cation transport ATPase (P-type) (TC 3.A.3) family. Type IB subfamily.</text>
</comment>
<feature type="domain" description="HMA" evidence="12">
    <location>
        <begin position="57"/>
        <end position="123"/>
    </location>
</feature>
<sequence>MACCFIAAFCIGQLVKACQFFDLDDSIHYNDDTGTKSMPRTESVGFRTSSTQSCNSNAIILSLSGMSCAACSSSIESAILGIDGVKEVRVSLHLQQATVVGTNSALNLDSILQSVRDLGYGAEPGPRSPKEILGLLESRRESKMLWTGFANVGKNAAVLQLIEVMIYQIQGGTSALHTIVLWALQVAALAVAVSCQWRHVSWIHADGRRWTKGASPTMNTLVALAVLLGILFSSIDLLVQGPRAATMYLVTTTGLTLTVVGGRYLECLSRRQVSKDLIKIYKPLTEIDFVRLSPSGQNVPSTYIRPSDQIFVEPFSTIPCDCYITSGSSLVNQSMLTGESLPIRRDAGDIIMGGTRNLHGSLVCVVKNEKGQSFYSKLLESVADSSATKSDTDVLLDDVIKYFVTAVIFFATVLPILEVLRLNSLRPSYQHIRFAVARSMTILMSACPCALGLAIPSAVATAVYSAQRRGLLISGGASTIQKLTKVKSVIFDKTGTLTGDNLTVSDFLPSPQWAWRINTLWTLICAVEVNDATGHPVGKSIFSSGVKFLGEDWLHFQAHGETRDICSSTGRGVSGNVRIAKDEWHHVIVGSSQYLQAAGVNDIPNHSEALGSGKIEAHVGVDGCYAGKISVSDTVKAEAQSTIATLISSGYECSLLTGDMADEAHRVASHVGIPVLASQASPTDKLAFINASKKNRNAVAMVGDGLNDAPSLAAADVGFAVYHNNALATTGASVMILNSRIDLVCLAFKIAELTKQQIAFNLRWTAAYNLLAFGMAVGWIMPFGFSMTPSFAAAMMSTSSIFITVQSFRLRTRLDNLP</sequence>
<dbReference type="InterPro" id="IPR023299">
    <property type="entry name" value="ATPase_P-typ_cyto_dom_N"/>
</dbReference>
<dbReference type="GO" id="GO:0016887">
    <property type="term" value="F:ATP hydrolysis activity"/>
    <property type="evidence" value="ECO:0007669"/>
    <property type="project" value="InterPro"/>
</dbReference>
<feature type="transmembrane region" description="Helical" evidence="10">
    <location>
        <begin position="175"/>
        <end position="197"/>
    </location>
</feature>
<dbReference type="InterPro" id="IPR036412">
    <property type="entry name" value="HAD-like_sf"/>
</dbReference>
<dbReference type="Pfam" id="PF00403">
    <property type="entry name" value="HMA"/>
    <property type="match status" value="1"/>
</dbReference>
<dbReference type="InterPro" id="IPR017969">
    <property type="entry name" value="Heavy-metal-associated_CS"/>
</dbReference>
<evidence type="ECO:0000256" key="7">
    <source>
        <dbReference type="ARBA" id="ARBA00022967"/>
    </source>
</evidence>
<feature type="chain" id="PRO_5041910049" evidence="11">
    <location>
        <begin position="18"/>
        <end position="818"/>
    </location>
</feature>
<feature type="transmembrane region" description="Helical" evidence="10">
    <location>
        <begin position="399"/>
        <end position="420"/>
    </location>
</feature>
<dbReference type="InterPro" id="IPR027256">
    <property type="entry name" value="P-typ_ATPase_IB"/>
</dbReference>
<dbReference type="NCBIfam" id="TIGR01525">
    <property type="entry name" value="ATPase-IB_hvy"/>
    <property type="match status" value="1"/>
</dbReference>
<dbReference type="PROSITE" id="PS00154">
    <property type="entry name" value="ATPASE_E1_E2"/>
    <property type="match status" value="1"/>
</dbReference>
<dbReference type="GO" id="GO:0005507">
    <property type="term" value="F:copper ion binding"/>
    <property type="evidence" value="ECO:0007669"/>
    <property type="project" value="TreeGrafter"/>
</dbReference>
<dbReference type="Pfam" id="PF00122">
    <property type="entry name" value="E1-E2_ATPase"/>
    <property type="match status" value="1"/>
</dbReference>
<dbReference type="InterPro" id="IPR008250">
    <property type="entry name" value="ATPase_P-typ_transduc_dom_A_sf"/>
</dbReference>
<dbReference type="InterPro" id="IPR023214">
    <property type="entry name" value="HAD_sf"/>
</dbReference>
<keyword evidence="14" id="KW-1185">Reference proteome</keyword>
<reference evidence="13" key="1">
    <citation type="submission" date="2023-02" db="EMBL/GenBank/DDBJ databases">
        <title>Colletotrichum kahawae CIFC_Que2 genome sequencing and assembly.</title>
        <authorList>
            <person name="Baroncelli R."/>
        </authorList>
    </citation>
    <scope>NUCLEOTIDE SEQUENCE</scope>
    <source>
        <strain evidence="13">CIFC_Que2</strain>
    </source>
</reference>
<evidence type="ECO:0000256" key="5">
    <source>
        <dbReference type="ARBA" id="ARBA00022741"/>
    </source>
</evidence>
<keyword evidence="4 10" id="KW-0479">Metal-binding</keyword>
<dbReference type="Gene3D" id="3.30.70.100">
    <property type="match status" value="1"/>
</dbReference>
<dbReference type="InterPro" id="IPR036163">
    <property type="entry name" value="HMA_dom_sf"/>
</dbReference>